<keyword evidence="1" id="KW-0812">Transmembrane</keyword>
<dbReference type="AlphaFoldDB" id="A0A1E7WP55"/>
<accession>A0A1E7WP55</accession>
<comment type="caution">
    <text evidence="2">The sequence shown here is derived from an EMBL/GenBank/DDBJ whole genome shotgun (WGS) entry which is preliminary data.</text>
</comment>
<dbReference type="PANTHER" id="PTHR37422:SF13">
    <property type="entry name" value="LIPOPOLYSACCHARIDE BIOSYNTHESIS PROTEIN PA4999-RELATED"/>
    <property type="match status" value="1"/>
</dbReference>
<protein>
    <recommendedName>
        <fullName evidence="4">O-antigen ligase</fullName>
    </recommendedName>
</protein>
<dbReference type="Gene3D" id="2.60.120.260">
    <property type="entry name" value="Galactose-binding domain-like"/>
    <property type="match status" value="1"/>
</dbReference>
<dbReference type="EMBL" id="LROM01000081">
    <property type="protein sequence ID" value="OFA00946.1"/>
    <property type="molecule type" value="Genomic_DNA"/>
</dbReference>
<feature type="transmembrane region" description="Helical" evidence="1">
    <location>
        <begin position="95"/>
        <end position="113"/>
    </location>
</feature>
<keyword evidence="3" id="KW-1185">Reference proteome</keyword>
<dbReference type="Proteomes" id="UP000175989">
    <property type="component" value="Unassembled WGS sequence"/>
</dbReference>
<evidence type="ECO:0000313" key="2">
    <source>
        <dbReference type="EMBL" id="OFA00946.1"/>
    </source>
</evidence>
<reference evidence="3" key="1">
    <citation type="journal article" date="2016" name="Front. Microbiol.">
        <title>Molecular Keys to the Janthinobacterium and Duganella spp. Interaction with the Plant Pathogen Fusarium graminearum.</title>
        <authorList>
            <person name="Haack F.S."/>
            <person name="Poehlein A."/>
            <person name="Kroger C."/>
            <person name="Voigt C.A."/>
            <person name="Piepenbring M."/>
            <person name="Bode H.B."/>
            <person name="Daniel R."/>
            <person name="Schafer W."/>
            <person name="Streit W.R."/>
        </authorList>
    </citation>
    <scope>NUCLEOTIDE SEQUENCE [LARGE SCALE GENOMIC DNA]</scope>
    <source>
        <strain evidence="3">T54</strain>
    </source>
</reference>
<sequence length="661" mass="72878">MVAALALAALVAALAVYPLRGHWLAPLLLCYVGLLCWRPALWLLLLPALLPAVDLAPVTGWFFLEEIDLLLLATVACCTVRLPHEESALPAWAPWFRFGMVLMTIACLAGLWRGLQPWPSLAALHDPNAFSQYVSPFSAVRIAKAWLWTLLLLPLLRRTAGPQLQRLASHFVPGMLAGLLLVSGAAVQERVLFPGLLNLSTDYRITAPFSAMHTGGAALDGYLALCTPLAALWLHQARRWWQALAGLGLLGLALYAGLATFSRGLYAAYAVSLLVVAAGWRLATPPMPGRSRRLTAAFALLLVAAAAAAFHDSYYVEQRFASTAADVDHRRQHWREVLAMMDDDDVTTALGMGLGKFPSVYYWRNHGQETPPGYQYLDKEDDRYLEASNRGGNVPGDRVHGDRFHGGRFLRLSAGQYNAGFGELLRIWQTVPLIAGREYQLAVDVRTASPMAFLHLRLCERQLLYPIHCIAVPLRRLSARPDWQQLRLNFNAGKLGSRRAPVRLELAAEGQHAVVDVDNVSLRLMPDDRELLRNGDFTEANDYWFFSSDRHHLPWHIKNLALNVYFEMGWLGLLAVAALALGTSALLLGRALNRPRAFDAAAWLAALIGLQVVGLFDSLVDVPRIALLTMLVLGAASLRPSHVLPSTRRPVMPGSSQRGKK</sequence>
<feature type="transmembrane region" description="Helical" evidence="1">
    <location>
        <begin position="207"/>
        <end position="233"/>
    </location>
</feature>
<feature type="transmembrane region" description="Helical" evidence="1">
    <location>
        <begin position="42"/>
        <end position="64"/>
    </location>
</feature>
<feature type="transmembrane region" description="Helical" evidence="1">
    <location>
        <begin position="264"/>
        <end position="282"/>
    </location>
</feature>
<gene>
    <name evidence="2" type="ORF">DUPY_22300</name>
</gene>
<name>A0A1E7WP55_9BURK</name>
<keyword evidence="1" id="KW-0472">Membrane</keyword>
<feature type="transmembrane region" description="Helical" evidence="1">
    <location>
        <begin position="167"/>
        <end position="187"/>
    </location>
</feature>
<feature type="transmembrane region" description="Helical" evidence="1">
    <location>
        <begin position="600"/>
        <end position="616"/>
    </location>
</feature>
<dbReference type="PATRIC" id="fig|762836.4.peg.2308"/>
<organism evidence="2 3">
    <name type="scientific">Duganella phyllosphaerae</name>
    <dbReference type="NCBI Taxonomy" id="762836"/>
    <lineage>
        <taxon>Bacteria</taxon>
        <taxon>Pseudomonadati</taxon>
        <taxon>Pseudomonadota</taxon>
        <taxon>Betaproteobacteria</taxon>
        <taxon>Burkholderiales</taxon>
        <taxon>Oxalobacteraceae</taxon>
        <taxon>Telluria group</taxon>
        <taxon>Duganella</taxon>
    </lineage>
</organism>
<feature type="transmembrane region" description="Helical" evidence="1">
    <location>
        <begin position="294"/>
        <end position="311"/>
    </location>
</feature>
<feature type="transmembrane region" description="Helical" evidence="1">
    <location>
        <begin position="240"/>
        <end position="258"/>
    </location>
</feature>
<dbReference type="InterPro" id="IPR051533">
    <property type="entry name" value="WaaL-like"/>
</dbReference>
<feature type="transmembrane region" description="Helical" evidence="1">
    <location>
        <begin position="568"/>
        <end position="588"/>
    </location>
</feature>
<evidence type="ECO:0000313" key="3">
    <source>
        <dbReference type="Proteomes" id="UP000175989"/>
    </source>
</evidence>
<evidence type="ECO:0000256" key="1">
    <source>
        <dbReference type="SAM" id="Phobius"/>
    </source>
</evidence>
<evidence type="ECO:0008006" key="4">
    <source>
        <dbReference type="Google" id="ProtNLM"/>
    </source>
</evidence>
<dbReference type="PANTHER" id="PTHR37422">
    <property type="entry name" value="TEICHURONIC ACID BIOSYNTHESIS PROTEIN TUAE"/>
    <property type="match status" value="1"/>
</dbReference>
<keyword evidence="1" id="KW-1133">Transmembrane helix</keyword>
<proteinExistence type="predicted"/>